<dbReference type="Gene3D" id="3.15.20.10">
    <property type="entry name" value="Bactericidal permeability-increasing protein, domain 2"/>
    <property type="match status" value="1"/>
</dbReference>
<dbReference type="Proteomes" id="UP000826234">
    <property type="component" value="Unassembled WGS sequence"/>
</dbReference>
<feature type="domain" description="Lipid-binding serum glycoprotein C-terminal" evidence="1">
    <location>
        <begin position="33"/>
        <end position="102"/>
    </location>
</feature>
<sequence>EIHLNTLFFDQQNTSLTGQVYLEEVKSGDYLGKVSGSLAIKKFQLGLEMSNIGGIKVMHLETLLKLFIPLTLSTVNRDLKTGVLLPNIGGASVMNPKVTMHEVGGLHANSDRPAFSAPSDVHLKAKYGRVSFRNGHLGSDRMTYDGAEKS</sequence>
<reference evidence="2 3" key="1">
    <citation type="journal article" date="2022" name="Gigascience">
        <title>A chromosome-level genome assembly and annotation of the desert horned lizard, Phrynosoma platyrhinos, provides insight into chromosomal rearrangements among reptiles.</title>
        <authorList>
            <person name="Koochekian N."/>
            <person name="Ascanio A."/>
            <person name="Farleigh K."/>
            <person name="Card D.C."/>
            <person name="Schield D.R."/>
            <person name="Castoe T.A."/>
            <person name="Jezkova T."/>
        </authorList>
    </citation>
    <scope>NUCLEOTIDE SEQUENCE [LARGE SCALE GENOMIC DNA]</scope>
    <source>
        <strain evidence="2">NK-2021</strain>
    </source>
</reference>
<gene>
    <name evidence="2" type="ORF">JD844_019286</name>
</gene>
<comment type="caution">
    <text evidence="2">The sequence shown here is derived from an EMBL/GenBank/DDBJ whole genome shotgun (WGS) entry which is preliminary data.</text>
</comment>
<organism evidence="2 3">
    <name type="scientific">Phrynosoma platyrhinos</name>
    <name type="common">Desert horned lizard</name>
    <dbReference type="NCBI Taxonomy" id="52577"/>
    <lineage>
        <taxon>Eukaryota</taxon>
        <taxon>Metazoa</taxon>
        <taxon>Chordata</taxon>
        <taxon>Craniata</taxon>
        <taxon>Vertebrata</taxon>
        <taxon>Euteleostomi</taxon>
        <taxon>Lepidosauria</taxon>
        <taxon>Squamata</taxon>
        <taxon>Bifurcata</taxon>
        <taxon>Unidentata</taxon>
        <taxon>Episquamata</taxon>
        <taxon>Toxicofera</taxon>
        <taxon>Iguania</taxon>
        <taxon>Phrynosomatidae</taxon>
        <taxon>Phrynosomatinae</taxon>
        <taxon>Phrynosoma</taxon>
    </lineage>
</organism>
<protein>
    <recommendedName>
        <fullName evidence="1">Lipid-binding serum glycoprotein C-terminal domain-containing protein</fullName>
    </recommendedName>
</protein>
<accession>A0ABQ7SPN2</accession>
<evidence type="ECO:0000313" key="2">
    <source>
        <dbReference type="EMBL" id="KAH0619308.1"/>
    </source>
</evidence>
<name>A0ABQ7SPN2_PHRPL</name>
<proteinExistence type="predicted"/>
<keyword evidence="3" id="KW-1185">Reference proteome</keyword>
<dbReference type="SUPFAM" id="SSF55394">
    <property type="entry name" value="Bactericidal permeability-increasing protein, BPI"/>
    <property type="match status" value="1"/>
</dbReference>
<dbReference type="Pfam" id="PF02886">
    <property type="entry name" value="LBP_BPI_CETP_C"/>
    <property type="match status" value="1"/>
</dbReference>
<evidence type="ECO:0000259" key="1">
    <source>
        <dbReference type="Pfam" id="PF02886"/>
    </source>
</evidence>
<dbReference type="InterPro" id="IPR017943">
    <property type="entry name" value="Bactericidal_perm-incr_a/b_dom"/>
</dbReference>
<dbReference type="EMBL" id="JAIPUX010005289">
    <property type="protein sequence ID" value="KAH0619308.1"/>
    <property type="molecule type" value="Genomic_DNA"/>
</dbReference>
<evidence type="ECO:0000313" key="3">
    <source>
        <dbReference type="Proteomes" id="UP000826234"/>
    </source>
</evidence>
<feature type="non-terminal residue" evidence="2">
    <location>
        <position position="1"/>
    </location>
</feature>
<dbReference type="InterPro" id="IPR001124">
    <property type="entry name" value="Lipid-bd_serum_glycop_C"/>
</dbReference>